<dbReference type="AlphaFoldDB" id="A0A4Y9ZK46"/>
<dbReference type="Proteomes" id="UP000298061">
    <property type="component" value="Unassembled WGS sequence"/>
</dbReference>
<gene>
    <name evidence="1" type="ORF">EWM64_g9994</name>
</gene>
<evidence type="ECO:0000313" key="2">
    <source>
        <dbReference type="Proteomes" id="UP000298061"/>
    </source>
</evidence>
<sequence>MSALFTSPAARSAARSAPASVSTFDDASPALSMAHGSPLNVSAIAEQSDCPAHDSHTPLVTSTGPTAMLAALAACISIHGPLDIILTSHVPVLAHPDSRIDATHDIADTSANPEPNTNAREPIKRRATTIDEINEGLLAWICEDATEQGWQDGWDAREMHR</sequence>
<comment type="caution">
    <text evidence="1">The sequence shown here is derived from an EMBL/GenBank/DDBJ whole genome shotgun (WGS) entry which is preliminary data.</text>
</comment>
<evidence type="ECO:0000313" key="1">
    <source>
        <dbReference type="EMBL" id="TFY74018.1"/>
    </source>
</evidence>
<proteinExistence type="predicted"/>
<organism evidence="1 2">
    <name type="scientific">Hericium alpestre</name>
    <dbReference type="NCBI Taxonomy" id="135208"/>
    <lineage>
        <taxon>Eukaryota</taxon>
        <taxon>Fungi</taxon>
        <taxon>Dikarya</taxon>
        <taxon>Basidiomycota</taxon>
        <taxon>Agaricomycotina</taxon>
        <taxon>Agaricomycetes</taxon>
        <taxon>Russulales</taxon>
        <taxon>Hericiaceae</taxon>
        <taxon>Hericium</taxon>
    </lineage>
</organism>
<dbReference type="STRING" id="135208.A0A4Y9ZK46"/>
<keyword evidence="2" id="KW-1185">Reference proteome</keyword>
<name>A0A4Y9ZK46_9AGAM</name>
<accession>A0A4Y9ZK46</accession>
<reference evidence="1 2" key="1">
    <citation type="submission" date="2019-02" db="EMBL/GenBank/DDBJ databases">
        <title>Genome sequencing of the rare red list fungi Hericium alpestre (H. flagellum).</title>
        <authorList>
            <person name="Buettner E."/>
            <person name="Kellner H."/>
        </authorList>
    </citation>
    <scope>NUCLEOTIDE SEQUENCE [LARGE SCALE GENOMIC DNA]</scope>
    <source>
        <strain evidence="1 2">DSM 108284</strain>
    </source>
</reference>
<dbReference type="EMBL" id="SFCI01002362">
    <property type="protein sequence ID" value="TFY74018.1"/>
    <property type="molecule type" value="Genomic_DNA"/>
</dbReference>
<protein>
    <submittedName>
        <fullName evidence="1">Uncharacterized protein</fullName>
    </submittedName>
</protein>